<evidence type="ECO:0000313" key="1">
    <source>
        <dbReference type="EMBL" id="MVT71065.1"/>
    </source>
</evidence>
<name>A0A844T0C9_9BRAD</name>
<sequence length="92" mass="10027">MDDLKDIRTNLAALLERVDRALGAAASPESDGPFAGDDDLISTAAAAQRANRDQETIRRWCAVHGIGVKVAGRWEVSARQLHAFQLRSKKTV</sequence>
<gene>
    <name evidence="1" type="ORF">GPL21_39165</name>
</gene>
<comment type="caution">
    <text evidence="1">The sequence shown here is derived from an EMBL/GenBank/DDBJ whole genome shotgun (WGS) entry which is preliminary data.</text>
</comment>
<dbReference type="EMBL" id="WQNF01000059">
    <property type="protein sequence ID" value="MVT71065.1"/>
    <property type="molecule type" value="Genomic_DNA"/>
</dbReference>
<organism evidence="1 2">
    <name type="scientific">Bradyrhizobium pachyrhizi</name>
    <dbReference type="NCBI Taxonomy" id="280333"/>
    <lineage>
        <taxon>Bacteria</taxon>
        <taxon>Pseudomonadati</taxon>
        <taxon>Pseudomonadota</taxon>
        <taxon>Alphaproteobacteria</taxon>
        <taxon>Hyphomicrobiales</taxon>
        <taxon>Nitrobacteraceae</taxon>
        <taxon>Bradyrhizobium</taxon>
    </lineage>
</organism>
<proteinExistence type="predicted"/>
<dbReference type="RefSeq" id="WP_157348708.1">
    <property type="nucleotide sequence ID" value="NZ_WQNF01000059.1"/>
</dbReference>
<evidence type="ECO:0000313" key="2">
    <source>
        <dbReference type="Proteomes" id="UP000436468"/>
    </source>
</evidence>
<accession>A0A844T0C9</accession>
<protein>
    <submittedName>
        <fullName evidence="1">Uncharacterized protein</fullName>
    </submittedName>
</protein>
<keyword evidence="2" id="KW-1185">Reference proteome</keyword>
<reference evidence="1 2" key="1">
    <citation type="submission" date="2019-12" db="EMBL/GenBank/DDBJ databases">
        <title>Draft genome sequences Bradyrhizobium cajani AMBPC1010, Bradyrhizobium pachyrhizi AMBPC1040 and Bradyrhizobium yuanmingense ALSPC3051, three plant growth promoting strains isolated from nodules of Cajanus cajan L. in Dominican Republic.</title>
        <authorList>
            <person name="Flores-Felix J.D."/>
            <person name="Araujo J."/>
            <person name="Diaz-Alcantara C."/>
            <person name="Gonzalez-Andres F."/>
            <person name="Velazquez E."/>
        </authorList>
    </citation>
    <scope>NUCLEOTIDE SEQUENCE [LARGE SCALE GENOMIC DNA]</scope>
    <source>
        <strain evidence="1 2">1040</strain>
    </source>
</reference>
<dbReference type="Proteomes" id="UP000436468">
    <property type="component" value="Unassembled WGS sequence"/>
</dbReference>
<dbReference type="AlphaFoldDB" id="A0A844T0C9"/>